<proteinExistence type="inferred from homology"/>
<comment type="similarity">
    <text evidence="2">Belongs to the MCU (TC 1.A.77) family.</text>
</comment>
<dbReference type="Gene3D" id="1.10.10.10">
    <property type="entry name" value="Winged helix-like DNA-binding domain superfamily/Winged helix DNA-binding domain"/>
    <property type="match status" value="1"/>
</dbReference>
<dbReference type="GO" id="GO:1990246">
    <property type="term" value="C:uniplex complex"/>
    <property type="evidence" value="ECO:0007669"/>
    <property type="project" value="TreeGrafter"/>
</dbReference>
<evidence type="ECO:0000256" key="15">
    <source>
        <dbReference type="SAM" id="MobiDB-lite"/>
    </source>
</evidence>
<dbReference type="AlphaFoldDB" id="A0AAW2ZDQ4"/>
<keyword evidence="5" id="KW-0107">Calcium channel</keyword>
<evidence type="ECO:0000256" key="4">
    <source>
        <dbReference type="ARBA" id="ARBA00022568"/>
    </source>
</evidence>
<keyword evidence="7" id="KW-0999">Mitochondrion inner membrane</keyword>
<dbReference type="InterPro" id="IPR039055">
    <property type="entry name" value="MCU_fam"/>
</dbReference>
<evidence type="ECO:0000256" key="7">
    <source>
        <dbReference type="ARBA" id="ARBA00022792"/>
    </source>
</evidence>
<evidence type="ECO:0000313" key="19">
    <source>
        <dbReference type="Proteomes" id="UP001431209"/>
    </source>
</evidence>
<keyword evidence="10" id="KW-0406">Ion transport</keyword>
<comment type="subcellular location">
    <subcellularLocation>
        <location evidence="1">Mitochondrion inner membrane</location>
        <topology evidence="1">Multi-pass membrane protein</topology>
    </subcellularLocation>
</comment>
<name>A0AAW2ZDQ4_9EUKA</name>
<gene>
    <name evidence="18" type="ORF">AKO1_000098</name>
</gene>
<feature type="domain" description="Calcium uniporter protein C-terminal" evidence="17">
    <location>
        <begin position="74"/>
        <end position="246"/>
    </location>
</feature>
<dbReference type="GO" id="GO:0051560">
    <property type="term" value="P:mitochondrial calcium ion homeostasis"/>
    <property type="evidence" value="ECO:0007669"/>
    <property type="project" value="InterPro"/>
</dbReference>
<feature type="transmembrane region" description="Helical" evidence="16">
    <location>
        <begin position="158"/>
        <end position="177"/>
    </location>
</feature>
<dbReference type="InterPro" id="IPR036388">
    <property type="entry name" value="WH-like_DNA-bd_sf"/>
</dbReference>
<accession>A0AAW2ZDQ4</accession>
<evidence type="ECO:0000256" key="16">
    <source>
        <dbReference type="SAM" id="Phobius"/>
    </source>
</evidence>
<comment type="catalytic activity">
    <reaction evidence="14">
        <text>Ca(2+)(in) = Ca(2+)(out)</text>
        <dbReference type="Rhea" id="RHEA:29671"/>
        <dbReference type="ChEBI" id="CHEBI:29108"/>
    </reaction>
</comment>
<comment type="caution">
    <text evidence="18">The sequence shown here is derived from an EMBL/GenBank/DDBJ whole genome shotgun (WGS) entry which is preliminary data.</text>
</comment>
<evidence type="ECO:0000256" key="5">
    <source>
        <dbReference type="ARBA" id="ARBA00022673"/>
    </source>
</evidence>
<dbReference type="GO" id="GO:0015292">
    <property type="term" value="F:uniporter activity"/>
    <property type="evidence" value="ECO:0007669"/>
    <property type="project" value="TreeGrafter"/>
</dbReference>
<keyword evidence="6 16" id="KW-0812">Transmembrane</keyword>
<feature type="region of interest" description="Disordered" evidence="15">
    <location>
        <begin position="283"/>
        <end position="305"/>
    </location>
</feature>
<keyword evidence="8" id="KW-0106">Calcium</keyword>
<keyword evidence="19" id="KW-1185">Reference proteome</keyword>
<keyword evidence="11" id="KW-0496">Mitochondrion</keyword>
<evidence type="ECO:0000256" key="1">
    <source>
        <dbReference type="ARBA" id="ARBA00004448"/>
    </source>
</evidence>
<keyword evidence="9 16" id="KW-1133">Transmembrane helix</keyword>
<keyword evidence="3" id="KW-0813">Transport</keyword>
<dbReference type="GO" id="GO:0005262">
    <property type="term" value="F:calcium channel activity"/>
    <property type="evidence" value="ECO:0007669"/>
    <property type="project" value="UniProtKB-KW"/>
</dbReference>
<organism evidence="18 19">
    <name type="scientific">Acrasis kona</name>
    <dbReference type="NCBI Taxonomy" id="1008807"/>
    <lineage>
        <taxon>Eukaryota</taxon>
        <taxon>Discoba</taxon>
        <taxon>Heterolobosea</taxon>
        <taxon>Tetramitia</taxon>
        <taxon>Eutetramitia</taxon>
        <taxon>Acrasidae</taxon>
        <taxon>Acrasis</taxon>
    </lineage>
</organism>
<sequence>MLVRGTVRFASLGAVRGFSCVSFQRQKQDGIPLADLEKQQRVQIMKRKLTQSEKLSLSKQDYLDIAAESGIDQAEATKLLNHLHESGVVLHYSNNPLYKDVVVIKPEQVTKSVASLLNVDILQKEIDKHTEELSAIEAKVAPLREVKRELDRKAKNRITAYLFGGLGYLLTQTFILAKMTWIDFGWDVVEPITYFFTFSVALIGYTYFLLVRREYSYDDVLQMMTDRRRRIEYKKNNFDYEAYAHLEREWRDKADQIKQECLWAYGVVPKDFQERMNRVRKQVAQSEIRPNEDLQAATRKPAEST</sequence>
<evidence type="ECO:0000256" key="9">
    <source>
        <dbReference type="ARBA" id="ARBA00022989"/>
    </source>
</evidence>
<dbReference type="PANTHER" id="PTHR13462">
    <property type="entry name" value="CALCIUM UNIPORTER PROTEIN, MITOCHONDRIAL"/>
    <property type="match status" value="1"/>
</dbReference>
<evidence type="ECO:0000256" key="13">
    <source>
        <dbReference type="ARBA" id="ARBA00023303"/>
    </source>
</evidence>
<dbReference type="Proteomes" id="UP001431209">
    <property type="component" value="Unassembled WGS sequence"/>
</dbReference>
<dbReference type="PANTHER" id="PTHR13462:SF10">
    <property type="entry name" value="CALCIUM UNIPORTER PROTEIN, MITOCHONDRIAL"/>
    <property type="match status" value="1"/>
</dbReference>
<reference evidence="18 19" key="1">
    <citation type="submission" date="2024-03" db="EMBL/GenBank/DDBJ databases">
        <title>The Acrasis kona genome and developmental transcriptomes reveal deep origins of eukaryotic multicellular pathways.</title>
        <authorList>
            <person name="Sheikh S."/>
            <person name="Fu C.-J."/>
            <person name="Brown M.W."/>
            <person name="Baldauf S.L."/>
        </authorList>
    </citation>
    <scope>NUCLEOTIDE SEQUENCE [LARGE SCALE GENOMIC DNA]</scope>
    <source>
        <strain evidence="18 19">ATCC MYA-3509</strain>
    </source>
</reference>
<evidence type="ECO:0000256" key="10">
    <source>
        <dbReference type="ARBA" id="ARBA00023065"/>
    </source>
</evidence>
<dbReference type="InterPro" id="IPR006769">
    <property type="entry name" value="MCU_C"/>
</dbReference>
<evidence type="ECO:0000259" key="17">
    <source>
        <dbReference type="Pfam" id="PF04678"/>
    </source>
</evidence>
<protein>
    <submittedName>
        <fullName evidence="18">Calcium uniporter protein, mitochondrial</fullName>
    </submittedName>
</protein>
<evidence type="ECO:0000256" key="14">
    <source>
        <dbReference type="ARBA" id="ARBA00036634"/>
    </source>
</evidence>
<evidence type="ECO:0000256" key="12">
    <source>
        <dbReference type="ARBA" id="ARBA00023136"/>
    </source>
</evidence>
<dbReference type="Pfam" id="PF04678">
    <property type="entry name" value="MCU"/>
    <property type="match status" value="1"/>
</dbReference>
<evidence type="ECO:0000256" key="11">
    <source>
        <dbReference type="ARBA" id="ARBA00023128"/>
    </source>
</evidence>
<evidence type="ECO:0000256" key="3">
    <source>
        <dbReference type="ARBA" id="ARBA00022448"/>
    </source>
</evidence>
<keyword evidence="4" id="KW-0109">Calcium transport</keyword>
<feature type="transmembrane region" description="Helical" evidence="16">
    <location>
        <begin position="192"/>
        <end position="211"/>
    </location>
</feature>
<keyword evidence="12 16" id="KW-0472">Membrane</keyword>
<evidence type="ECO:0000313" key="18">
    <source>
        <dbReference type="EMBL" id="KAL0487886.1"/>
    </source>
</evidence>
<dbReference type="EMBL" id="JAOPGA020001380">
    <property type="protein sequence ID" value="KAL0487886.1"/>
    <property type="molecule type" value="Genomic_DNA"/>
</dbReference>
<evidence type="ECO:0000256" key="8">
    <source>
        <dbReference type="ARBA" id="ARBA00022837"/>
    </source>
</evidence>
<evidence type="ECO:0000256" key="2">
    <source>
        <dbReference type="ARBA" id="ARBA00005653"/>
    </source>
</evidence>
<evidence type="ECO:0000256" key="6">
    <source>
        <dbReference type="ARBA" id="ARBA00022692"/>
    </source>
</evidence>
<dbReference type="GO" id="GO:0036444">
    <property type="term" value="P:calcium import into the mitochondrion"/>
    <property type="evidence" value="ECO:0007669"/>
    <property type="project" value="UniProtKB-ARBA"/>
</dbReference>
<keyword evidence="13" id="KW-0407">Ion channel</keyword>